<keyword evidence="12 18" id="KW-0804">Transcription</keyword>
<dbReference type="CDD" id="cd08367">
    <property type="entry name" value="P53"/>
    <property type="match status" value="1"/>
</dbReference>
<evidence type="ECO:0000256" key="9">
    <source>
        <dbReference type="ARBA" id="ARBA00023015"/>
    </source>
</evidence>
<dbReference type="PANTHER" id="PTHR11447">
    <property type="entry name" value="CELLULAR TUMOR ANTIGEN P53"/>
    <property type="match status" value="1"/>
</dbReference>
<sequence length="404" mass="44623">MKKVKMNQEDMLELPMRQGTFDEFWSSNFVENLDNTILDVLPPRQFDNSAMASLMDLGQAGVDGFVGLELPLDGSIPTPSGSPVADCLPPTATTVPSTTDYPGDLGFRVRFTQFSTAKSATSTFSQKLNKLFCQLAKTCPVEVLLDVGDPPVGSYLRATAIYKKSDHVADVVLRCPHHQNIAENNEGVAHRSHLIRIEGTQRAQYLEDAVTKRQSVIVPYERPQLGSEATTILLNFMCNSSCMGGMNRRPILTILTLESPEGQVLGRRCFEVRVCACPGRDRKSEEENNGKKNGEKILSGTKRKVQVSEPEREGQAVPKASSSKKPKTETNPDDEIFTLQIRGRKRFEMLKSINDGLELSDAVPQADQEKYRQKGVPRAKHGDAAVAPKSGKRLLVKEEKSDSD</sequence>
<dbReference type="GO" id="GO:0006915">
    <property type="term" value="P:apoptotic process"/>
    <property type="evidence" value="ECO:0007669"/>
    <property type="project" value="UniProtKB-KW"/>
</dbReference>
<dbReference type="EMBL" id="JADWDJ010000024">
    <property type="protein sequence ID" value="KAG5260902.1"/>
    <property type="molecule type" value="Genomic_DNA"/>
</dbReference>
<protein>
    <recommendedName>
        <fullName evidence="3 18">Cellular tumor antigen p53</fullName>
    </recommendedName>
</protein>
<dbReference type="GO" id="GO:0005634">
    <property type="term" value="C:nucleus"/>
    <property type="evidence" value="ECO:0007669"/>
    <property type="project" value="UniProtKB-SubCell"/>
</dbReference>
<dbReference type="Proteomes" id="UP000823561">
    <property type="component" value="Chromosome 24"/>
</dbReference>
<feature type="region of interest" description="Disordered" evidence="19">
    <location>
        <begin position="356"/>
        <end position="404"/>
    </location>
</feature>
<dbReference type="InterPro" id="IPR010991">
    <property type="entry name" value="p53_tetrameristn"/>
</dbReference>
<evidence type="ECO:0000313" key="23">
    <source>
        <dbReference type="Proteomes" id="UP000823561"/>
    </source>
</evidence>
<dbReference type="FunFam" id="4.10.170.10:FF:000005">
    <property type="entry name" value="Cellular tumor antigen p53"/>
    <property type="match status" value="1"/>
</dbReference>
<dbReference type="PRINTS" id="PR00386">
    <property type="entry name" value="P53SUPPRESSR"/>
</dbReference>
<comment type="similarity">
    <text evidence="1 18">Belongs to the p53 family.</text>
</comment>
<dbReference type="SUPFAM" id="SSF49417">
    <property type="entry name" value="p53-like transcription factors"/>
    <property type="match status" value="1"/>
</dbReference>
<dbReference type="InterPro" id="IPR012346">
    <property type="entry name" value="p53/RUNT-type_TF_DNA-bd_sf"/>
</dbReference>
<gene>
    <name evidence="22" type="ORF">AALO_G00297800</name>
</gene>
<feature type="domain" description="p53 DNA-binding" evidence="20">
    <location>
        <begin position="98"/>
        <end position="288"/>
    </location>
</feature>
<dbReference type="InterPro" id="IPR002117">
    <property type="entry name" value="p53_tumour_suppressor"/>
</dbReference>
<feature type="binding site" evidence="15">
    <location>
        <position position="242"/>
    </location>
    <ligand>
        <name>Zn(2+)</name>
        <dbReference type="ChEBI" id="CHEBI:29105"/>
    </ligand>
</feature>
<evidence type="ECO:0000256" key="5">
    <source>
        <dbReference type="ARBA" id="ARBA00022553"/>
    </source>
</evidence>
<dbReference type="GO" id="GO:0051262">
    <property type="term" value="P:protein tetramerization"/>
    <property type="evidence" value="ECO:0007669"/>
    <property type="project" value="InterPro"/>
</dbReference>
<evidence type="ECO:0000256" key="3">
    <source>
        <dbReference type="ARBA" id="ARBA00017135"/>
    </source>
</evidence>
<dbReference type="InterPro" id="IPR011615">
    <property type="entry name" value="p53_DNA-bd"/>
</dbReference>
<name>A0AAV6FHM1_9TELE</name>
<dbReference type="InterPro" id="IPR036674">
    <property type="entry name" value="p53_tetramer_sf"/>
</dbReference>
<evidence type="ECO:0000256" key="11">
    <source>
        <dbReference type="ARBA" id="ARBA00023159"/>
    </source>
</evidence>
<comment type="subunit">
    <text evidence="2 18">Binds DNA as a homotetramer.</text>
</comment>
<keyword evidence="10 18" id="KW-0238">DNA-binding</keyword>
<evidence type="ECO:0000256" key="15">
    <source>
        <dbReference type="PIRSR" id="PIRSR602117-1"/>
    </source>
</evidence>
<dbReference type="InterPro" id="IPR008967">
    <property type="entry name" value="p53-like_TF_DNA-bd_sf"/>
</dbReference>
<reference evidence="22" key="1">
    <citation type="submission" date="2020-10" db="EMBL/GenBank/DDBJ databases">
        <title>Chromosome-scale genome assembly of the Allis shad, Alosa alosa.</title>
        <authorList>
            <person name="Margot Z."/>
            <person name="Christophe K."/>
            <person name="Cabau C."/>
            <person name="Louis A."/>
            <person name="Berthelot C."/>
            <person name="Parey E."/>
            <person name="Roest Crollius H."/>
            <person name="Montfort J."/>
            <person name="Robinson-Rechavi M."/>
            <person name="Bucao C."/>
            <person name="Bouchez O."/>
            <person name="Gislard M."/>
            <person name="Lluch J."/>
            <person name="Milhes M."/>
            <person name="Lampietro C."/>
            <person name="Lopez Roques C."/>
            <person name="Donnadieu C."/>
            <person name="Braasch I."/>
            <person name="Desvignes T."/>
            <person name="Postlethwait J."/>
            <person name="Bobe J."/>
            <person name="Guiguen Y."/>
        </authorList>
    </citation>
    <scope>NUCLEOTIDE SEQUENCE</scope>
    <source>
        <strain evidence="22">M-15738</strain>
        <tissue evidence="22">Blood</tissue>
    </source>
</reference>
<keyword evidence="6 18" id="KW-0053">Apoptosis</keyword>
<evidence type="ECO:0000256" key="2">
    <source>
        <dbReference type="ARBA" id="ARBA00011393"/>
    </source>
</evidence>
<comment type="function">
    <text evidence="18">Multifunctional transcription factor that induces cell cycle arrest, DNA repair or apoptosis upon binding to its target DNA sequence. Acts as a tumor suppressor in many tumor types; induces growth arrest or apoptosis depending on the physiological circumstances and cell type. Negatively regulates cell division by controlling expression of a set of genes required for this process. One of the activated genes is an inhibitor of cyclin-dependent kinases. Apoptosis induction seems to be mediated either by stimulation of BAX and FAS antigen expression, or by repression of Bcl-2 expression.</text>
</comment>
<dbReference type="SUPFAM" id="SSF47719">
    <property type="entry name" value="p53 tetramerization domain"/>
    <property type="match status" value="1"/>
</dbReference>
<accession>A0AAV6FHM1</accession>
<keyword evidence="9 18" id="KW-0805">Transcription regulation</keyword>
<keyword evidence="7 15" id="KW-0479">Metal-binding</keyword>
<evidence type="ECO:0000313" key="22">
    <source>
        <dbReference type="EMBL" id="KAG5260902.1"/>
    </source>
</evidence>
<keyword evidence="23" id="KW-1185">Reference proteome</keyword>
<evidence type="ECO:0000256" key="7">
    <source>
        <dbReference type="ARBA" id="ARBA00022723"/>
    </source>
</evidence>
<keyword evidence="14 18" id="KW-0131">Cell cycle</keyword>
<proteinExistence type="inferred from homology"/>
<dbReference type="Gene3D" id="4.10.170.10">
    <property type="entry name" value="p53-like tetramerisation domain"/>
    <property type="match status" value="1"/>
</dbReference>
<evidence type="ECO:0000259" key="21">
    <source>
        <dbReference type="Pfam" id="PF07710"/>
    </source>
</evidence>
<dbReference type="Pfam" id="PF07710">
    <property type="entry name" value="P53_tetramer"/>
    <property type="match status" value="1"/>
</dbReference>
<dbReference type="Gene3D" id="2.60.40.720">
    <property type="match status" value="1"/>
</dbReference>
<dbReference type="InterPro" id="IPR057064">
    <property type="entry name" value="P53_central_site"/>
</dbReference>
<dbReference type="AlphaFoldDB" id="A0AAV6FHM1"/>
<dbReference type="GO" id="GO:0005737">
    <property type="term" value="C:cytoplasm"/>
    <property type="evidence" value="ECO:0007669"/>
    <property type="project" value="UniProtKB-SubCell"/>
</dbReference>
<organism evidence="22 23">
    <name type="scientific">Alosa alosa</name>
    <name type="common">allis shad</name>
    <dbReference type="NCBI Taxonomy" id="278164"/>
    <lineage>
        <taxon>Eukaryota</taxon>
        <taxon>Metazoa</taxon>
        <taxon>Chordata</taxon>
        <taxon>Craniata</taxon>
        <taxon>Vertebrata</taxon>
        <taxon>Euteleostomi</taxon>
        <taxon>Actinopterygii</taxon>
        <taxon>Neopterygii</taxon>
        <taxon>Teleostei</taxon>
        <taxon>Clupei</taxon>
        <taxon>Clupeiformes</taxon>
        <taxon>Clupeoidei</taxon>
        <taxon>Clupeidae</taxon>
        <taxon>Alosa</taxon>
    </lineage>
</organism>
<comment type="subcellular location">
    <subcellularLocation>
        <location evidence="18">Cytoplasm</location>
    </subcellularLocation>
    <subcellularLocation>
        <location evidence="18">Nucleus</location>
    </subcellularLocation>
</comment>
<dbReference type="PROSITE" id="PS00348">
    <property type="entry name" value="P53"/>
    <property type="match status" value="1"/>
</dbReference>
<feature type="region of interest" description="Disordered" evidence="19">
    <location>
        <begin position="280"/>
        <end position="337"/>
    </location>
</feature>
<keyword evidence="11 18" id="KW-0010">Activator</keyword>
<evidence type="ECO:0000256" key="17">
    <source>
        <dbReference type="PIRSR" id="PIRSR602117-3"/>
    </source>
</evidence>
<dbReference type="GO" id="GO:0000981">
    <property type="term" value="F:DNA-binding transcription factor activity, RNA polymerase II-specific"/>
    <property type="evidence" value="ECO:0007669"/>
    <property type="project" value="TreeGrafter"/>
</dbReference>
<feature type="site" description="Interaction with DNA" evidence="16">
    <location>
        <position position="118"/>
    </location>
</feature>
<feature type="compositionally biased region" description="Basic and acidic residues" evidence="19">
    <location>
        <begin position="395"/>
        <end position="404"/>
    </location>
</feature>
<evidence type="ECO:0000256" key="6">
    <source>
        <dbReference type="ARBA" id="ARBA00022703"/>
    </source>
</evidence>
<evidence type="ECO:0000259" key="20">
    <source>
        <dbReference type="Pfam" id="PF00870"/>
    </source>
</evidence>
<evidence type="ECO:0000256" key="13">
    <source>
        <dbReference type="ARBA" id="ARBA00023242"/>
    </source>
</evidence>
<dbReference type="GO" id="GO:0046872">
    <property type="term" value="F:metal ion binding"/>
    <property type="evidence" value="ECO:0007669"/>
    <property type="project" value="UniProtKB-KW"/>
</dbReference>
<comment type="cofactor">
    <cofactor evidence="15 18">
        <name>Zn(2+)</name>
        <dbReference type="ChEBI" id="CHEBI:29105"/>
    </cofactor>
    <text evidence="15 18">Binds 1 zinc ion per subunit.</text>
</comment>
<feature type="binding site" evidence="15">
    <location>
        <position position="175"/>
    </location>
    <ligand>
        <name>Zn(2+)</name>
        <dbReference type="ChEBI" id="CHEBI:29105"/>
    </ligand>
</feature>
<evidence type="ECO:0000256" key="16">
    <source>
        <dbReference type="PIRSR" id="PIRSR602117-2"/>
    </source>
</evidence>
<feature type="domain" description="p53 tetramerisation" evidence="21">
    <location>
        <begin position="329"/>
        <end position="366"/>
    </location>
</feature>
<comment type="caution">
    <text evidence="22">The sequence shown here is derived from an EMBL/GenBank/DDBJ whole genome shotgun (WGS) entry which is preliminary data.</text>
</comment>
<dbReference type="GO" id="GO:0000978">
    <property type="term" value="F:RNA polymerase II cis-regulatory region sequence-specific DNA binding"/>
    <property type="evidence" value="ECO:0007669"/>
    <property type="project" value="TreeGrafter"/>
</dbReference>
<feature type="compositionally biased region" description="Basic and acidic residues" evidence="19">
    <location>
        <begin position="280"/>
        <end position="295"/>
    </location>
</feature>
<keyword evidence="13 18" id="KW-0539">Nucleus</keyword>
<evidence type="ECO:0000256" key="1">
    <source>
        <dbReference type="ARBA" id="ARBA00006167"/>
    </source>
</evidence>
<evidence type="ECO:0000256" key="4">
    <source>
        <dbReference type="ARBA" id="ARBA00022490"/>
    </source>
</evidence>
<dbReference type="PANTHER" id="PTHR11447:SF6">
    <property type="entry name" value="CELLULAR TUMOR ANTIGEN P53"/>
    <property type="match status" value="1"/>
</dbReference>
<keyword evidence="8 15" id="KW-0862">Zinc</keyword>
<dbReference type="Pfam" id="PF00870">
    <property type="entry name" value="P53"/>
    <property type="match status" value="1"/>
</dbReference>
<evidence type="ECO:0000256" key="19">
    <source>
        <dbReference type="SAM" id="MobiDB-lite"/>
    </source>
</evidence>
<feature type="binding site" evidence="15">
    <location>
        <position position="238"/>
    </location>
    <ligand>
        <name>Zn(2+)</name>
        <dbReference type="ChEBI" id="CHEBI:29105"/>
    </ligand>
</feature>
<feature type="binding site" evidence="15">
    <location>
        <position position="178"/>
    </location>
    <ligand>
        <name>Zn(2+)</name>
        <dbReference type="ChEBI" id="CHEBI:29105"/>
    </ligand>
</feature>
<evidence type="ECO:0000256" key="18">
    <source>
        <dbReference type="RuleBase" id="RU003304"/>
    </source>
</evidence>
<evidence type="ECO:0000256" key="12">
    <source>
        <dbReference type="ARBA" id="ARBA00023163"/>
    </source>
</evidence>
<keyword evidence="4 18" id="KW-0963">Cytoplasm</keyword>
<evidence type="ECO:0000256" key="8">
    <source>
        <dbReference type="ARBA" id="ARBA00022833"/>
    </source>
</evidence>
<evidence type="ECO:0000256" key="14">
    <source>
        <dbReference type="ARBA" id="ARBA00023306"/>
    </source>
</evidence>
<evidence type="ECO:0000256" key="10">
    <source>
        <dbReference type="ARBA" id="ARBA00023125"/>
    </source>
</evidence>
<feature type="cross-link" description="Glycyl lysine isopeptide (Lys-Gly) (interchain with G-Cter in ubiquitin)" evidence="17">
    <location>
        <position position="291"/>
    </location>
</feature>
<keyword evidence="5" id="KW-0597">Phosphoprotein</keyword>